<keyword evidence="3" id="KW-1185">Reference proteome</keyword>
<dbReference type="Proteomes" id="UP000054805">
    <property type="component" value="Unassembled WGS sequence"/>
</dbReference>
<accession>A0A0V1JIP6</accession>
<protein>
    <submittedName>
        <fullName evidence="2">Uncharacterized protein</fullName>
    </submittedName>
</protein>
<name>A0A0V1JIP6_TRIPS</name>
<dbReference type="EMBL" id="JYDV01000096">
    <property type="protein sequence ID" value="KRZ34844.1"/>
    <property type="molecule type" value="Genomic_DNA"/>
</dbReference>
<proteinExistence type="predicted"/>
<dbReference type="EMBL" id="JYDS01000991">
    <property type="protein sequence ID" value="KRY99930.1"/>
    <property type="molecule type" value="Genomic_DNA"/>
</dbReference>
<dbReference type="Proteomes" id="UP000054826">
    <property type="component" value="Unassembled WGS sequence"/>
</dbReference>
<organism evidence="2 4">
    <name type="scientific">Trichinella pseudospiralis</name>
    <name type="common">Parasitic roundworm</name>
    <dbReference type="NCBI Taxonomy" id="6337"/>
    <lineage>
        <taxon>Eukaryota</taxon>
        <taxon>Metazoa</taxon>
        <taxon>Ecdysozoa</taxon>
        <taxon>Nematoda</taxon>
        <taxon>Enoplea</taxon>
        <taxon>Dorylaimia</taxon>
        <taxon>Trichinellida</taxon>
        <taxon>Trichinellidae</taxon>
        <taxon>Trichinella</taxon>
    </lineage>
</organism>
<sequence length="66" mass="7770">MYVMELTFCENSIGSNHKMGFEKLFTILRTLFTRKTVQFTESHFICTMQNSVNIIKAVAEHKRVRI</sequence>
<evidence type="ECO:0000313" key="2">
    <source>
        <dbReference type="EMBL" id="KRZ34844.1"/>
    </source>
</evidence>
<dbReference type="AlphaFoldDB" id="A0A0V1JIP6"/>
<gene>
    <name evidence="1" type="ORF">T4B_10162</name>
    <name evidence="2" type="ORF">T4C_5241</name>
</gene>
<reference evidence="3 4" key="1">
    <citation type="submission" date="2015-01" db="EMBL/GenBank/DDBJ databases">
        <title>Evolution of Trichinella species and genotypes.</title>
        <authorList>
            <person name="Korhonen P.K."/>
            <person name="Edoardo P."/>
            <person name="Giuseppe L.R."/>
            <person name="Gasser R.B."/>
        </authorList>
    </citation>
    <scope>NUCLEOTIDE SEQUENCE [LARGE SCALE GENOMIC DNA]</scope>
    <source>
        <strain evidence="2">ISS176</strain>
        <strain evidence="1">ISS588</strain>
    </source>
</reference>
<evidence type="ECO:0000313" key="3">
    <source>
        <dbReference type="Proteomes" id="UP000054805"/>
    </source>
</evidence>
<evidence type="ECO:0000313" key="1">
    <source>
        <dbReference type="EMBL" id="KRY99930.1"/>
    </source>
</evidence>
<evidence type="ECO:0000313" key="4">
    <source>
        <dbReference type="Proteomes" id="UP000054826"/>
    </source>
</evidence>
<comment type="caution">
    <text evidence="2">The sequence shown here is derived from an EMBL/GenBank/DDBJ whole genome shotgun (WGS) entry which is preliminary data.</text>
</comment>